<evidence type="ECO:0000313" key="4">
    <source>
        <dbReference type="Proteomes" id="UP000015101"/>
    </source>
</evidence>
<dbReference type="RefSeq" id="XP_009015846.1">
    <property type="nucleotide sequence ID" value="XM_009017598.1"/>
</dbReference>
<dbReference type="GeneID" id="20198850"/>
<reference evidence="3" key="3">
    <citation type="submission" date="2015-06" db="UniProtKB">
        <authorList>
            <consortium name="EnsemblMetazoa"/>
        </authorList>
    </citation>
    <scope>IDENTIFICATION</scope>
</reference>
<dbReference type="KEGG" id="hro:HELRODRAFT_160651"/>
<gene>
    <name evidence="3" type="primary">20198850</name>
    <name evidence="2" type="ORF">HELRODRAFT_160651</name>
</gene>
<feature type="chain" id="PRO_5010979974" evidence="1">
    <location>
        <begin position="28"/>
        <end position="105"/>
    </location>
</feature>
<reference evidence="4" key="1">
    <citation type="submission" date="2012-12" db="EMBL/GenBank/DDBJ databases">
        <authorList>
            <person name="Hellsten U."/>
            <person name="Grimwood J."/>
            <person name="Chapman J.A."/>
            <person name="Shapiro H."/>
            <person name="Aerts A."/>
            <person name="Otillar R.P."/>
            <person name="Terry A.Y."/>
            <person name="Boore J.L."/>
            <person name="Simakov O."/>
            <person name="Marletaz F."/>
            <person name="Cho S.-J."/>
            <person name="Edsinger-Gonzales E."/>
            <person name="Havlak P."/>
            <person name="Kuo D.-H."/>
            <person name="Larsson T."/>
            <person name="Lv J."/>
            <person name="Arendt D."/>
            <person name="Savage R."/>
            <person name="Osoegawa K."/>
            <person name="de Jong P."/>
            <person name="Lindberg D.R."/>
            <person name="Seaver E.C."/>
            <person name="Weisblat D.A."/>
            <person name="Putnam N.H."/>
            <person name="Grigoriev I.V."/>
            <person name="Rokhsar D.S."/>
        </authorList>
    </citation>
    <scope>NUCLEOTIDE SEQUENCE</scope>
</reference>
<sequence>MASNVLLIVAFVLLLAVYMEYPPPAFSQELTSWSNKGKFMVLFGQRVFYVDVATFEKKFQKKEGMYSIKHQTRVVGSLLKELKITDVHILTHDLGVSIASELLSK</sequence>
<evidence type="ECO:0000313" key="2">
    <source>
        <dbReference type="EMBL" id="ESO06478.1"/>
    </source>
</evidence>
<dbReference type="CTD" id="20198850"/>
<keyword evidence="1" id="KW-0732">Signal</keyword>
<dbReference type="InParanoid" id="T1EQK0"/>
<dbReference type="Proteomes" id="UP000015101">
    <property type="component" value="Unassembled WGS sequence"/>
</dbReference>
<evidence type="ECO:0000313" key="3">
    <source>
        <dbReference type="EnsemblMetazoa" id="HelroP160651"/>
    </source>
</evidence>
<dbReference type="HOGENOM" id="CLU_2239451_0_0_1"/>
<dbReference type="EMBL" id="AMQM01000640">
    <property type="status" value="NOT_ANNOTATED_CDS"/>
    <property type="molecule type" value="Genomic_DNA"/>
</dbReference>
<accession>T1EQK0</accession>
<dbReference type="EnsemblMetazoa" id="HelroT160651">
    <property type="protein sequence ID" value="HelroP160651"/>
    <property type="gene ID" value="HelroG160651"/>
</dbReference>
<name>T1EQK0_HELRO</name>
<organism evidence="3 4">
    <name type="scientific">Helobdella robusta</name>
    <name type="common">Californian leech</name>
    <dbReference type="NCBI Taxonomy" id="6412"/>
    <lineage>
        <taxon>Eukaryota</taxon>
        <taxon>Metazoa</taxon>
        <taxon>Spiralia</taxon>
        <taxon>Lophotrochozoa</taxon>
        <taxon>Annelida</taxon>
        <taxon>Clitellata</taxon>
        <taxon>Hirudinea</taxon>
        <taxon>Rhynchobdellida</taxon>
        <taxon>Glossiphoniidae</taxon>
        <taxon>Helobdella</taxon>
    </lineage>
</organism>
<dbReference type="EMBL" id="KB096324">
    <property type="protein sequence ID" value="ESO06478.1"/>
    <property type="molecule type" value="Genomic_DNA"/>
</dbReference>
<reference evidence="2 4" key="2">
    <citation type="journal article" date="2013" name="Nature">
        <title>Insights into bilaterian evolution from three spiralian genomes.</title>
        <authorList>
            <person name="Simakov O."/>
            <person name="Marletaz F."/>
            <person name="Cho S.J."/>
            <person name="Edsinger-Gonzales E."/>
            <person name="Havlak P."/>
            <person name="Hellsten U."/>
            <person name="Kuo D.H."/>
            <person name="Larsson T."/>
            <person name="Lv J."/>
            <person name="Arendt D."/>
            <person name="Savage R."/>
            <person name="Osoegawa K."/>
            <person name="de Jong P."/>
            <person name="Grimwood J."/>
            <person name="Chapman J.A."/>
            <person name="Shapiro H."/>
            <person name="Aerts A."/>
            <person name="Otillar R.P."/>
            <person name="Terry A.Y."/>
            <person name="Boore J.L."/>
            <person name="Grigoriev I.V."/>
            <person name="Lindberg D.R."/>
            <person name="Seaver E.C."/>
            <person name="Weisblat D.A."/>
            <person name="Putnam N.H."/>
            <person name="Rokhsar D.S."/>
        </authorList>
    </citation>
    <scope>NUCLEOTIDE SEQUENCE</scope>
</reference>
<keyword evidence="4" id="KW-1185">Reference proteome</keyword>
<feature type="signal peptide" evidence="1">
    <location>
        <begin position="1"/>
        <end position="27"/>
    </location>
</feature>
<evidence type="ECO:0000256" key="1">
    <source>
        <dbReference type="SAM" id="SignalP"/>
    </source>
</evidence>
<protein>
    <submittedName>
        <fullName evidence="2 3">Uncharacterized protein</fullName>
    </submittedName>
</protein>
<dbReference type="OrthoDB" id="7130006at2759"/>
<proteinExistence type="predicted"/>
<dbReference type="AlphaFoldDB" id="T1EQK0"/>